<dbReference type="AlphaFoldDB" id="A0A660KYJ3"/>
<dbReference type="Proteomes" id="UP000278962">
    <property type="component" value="Unassembled WGS sequence"/>
</dbReference>
<evidence type="ECO:0000259" key="2">
    <source>
        <dbReference type="PROSITE" id="PS50405"/>
    </source>
</evidence>
<dbReference type="Gene3D" id="3.40.30.10">
    <property type="entry name" value="Glutaredoxin"/>
    <property type="match status" value="1"/>
</dbReference>
<dbReference type="PANTHER" id="PTHR44051:SF2">
    <property type="entry name" value="HYPOTHETICAL GLUTATHIONE S-TRANSFERASE LIKE PROTEIN"/>
    <property type="match status" value="1"/>
</dbReference>
<dbReference type="PROSITE" id="PS50404">
    <property type="entry name" value="GST_NTER"/>
    <property type="match status" value="1"/>
</dbReference>
<keyword evidence="3" id="KW-0808">Transferase</keyword>
<dbReference type="InterPro" id="IPR040079">
    <property type="entry name" value="Glutathione_S-Trfase"/>
</dbReference>
<dbReference type="OrthoDB" id="9770408at2"/>
<name>A0A660KYJ3_9ACTN</name>
<reference evidence="3 4" key="1">
    <citation type="submission" date="2018-10" db="EMBL/GenBank/DDBJ databases">
        <title>Genomic Encyclopedia of Archaeal and Bacterial Type Strains, Phase II (KMG-II): from individual species to whole genera.</title>
        <authorList>
            <person name="Goeker M."/>
        </authorList>
    </citation>
    <scope>NUCLEOTIDE SEQUENCE [LARGE SCALE GENOMIC DNA]</scope>
    <source>
        <strain evidence="3 4">DSM 14954</strain>
    </source>
</reference>
<dbReference type="PROSITE" id="PS50405">
    <property type="entry name" value="GST_CTER"/>
    <property type="match status" value="1"/>
</dbReference>
<evidence type="ECO:0000313" key="4">
    <source>
        <dbReference type="Proteomes" id="UP000278962"/>
    </source>
</evidence>
<keyword evidence="4" id="KW-1185">Reference proteome</keyword>
<dbReference type="Pfam" id="PF13410">
    <property type="entry name" value="GST_C_2"/>
    <property type="match status" value="1"/>
</dbReference>
<dbReference type="InterPro" id="IPR036282">
    <property type="entry name" value="Glutathione-S-Trfase_C_sf"/>
</dbReference>
<evidence type="ECO:0000313" key="3">
    <source>
        <dbReference type="EMBL" id="RKQ86706.1"/>
    </source>
</evidence>
<organism evidence="3 4">
    <name type="scientific">Solirubrobacter pauli</name>
    <dbReference type="NCBI Taxonomy" id="166793"/>
    <lineage>
        <taxon>Bacteria</taxon>
        <taxon>Bacillati</taxon>
        <taxon>Actinomycetota</taxon>
        <taxon>Thermoleophilia</taxon>
        <taxon>Solirubrobacterales</taxon>
        <taxon>Solirubrobacteraceae</taxon>
        <taxon>Solirubrobacter</taxon>
    </lineage>
</organism>
<protein>
    <submittedName>
        <fullName evidence="3">Glutathione S-transferase</fullName>
    </submittedName>
</protein>
<dbReference type="Gene3D" id="1.20.1050.10">
    <property type="match status" value="1"/>
</dbReference>
<comment type="caution">
    <text evidence="3">The sequence shown here is derived from an EMBL/GenBank/DDBJ whole genome shotgun (WGS) entry which is preliminary data.</text>
</comment>
<dbReference type="EMBL" id="RBIL01000002">
    <property type="protein sequence ID" value="RKQ86706.1"/>
    <property type="molecule type" value="Genomic_DNA"/>
</dbReference>
<sequence length="207" mass="23233">MKLYDHPASANCLKARLALAQLGIEYERVHVDIFDKERPGQLSRNPTKLVPVLEPEEGEFLAESGAILLYLAEGTPLLPPPGLQRARVHQWLFFEQNQIEPGLAVARFMALRGLVNDNPQIYANRLSQGRRALSALARGLEDRRPFIAGEDYSVADIQLYAYVHCADEAGVDPREDRFIAGWLDRVEATPGFVNDLESMPALKRGRR</sequence>
<dbReference type="RefSeq" id="WP_121254662.1">
    <property type="nucleotide sequence ID" value="NZ_RBIL01000002.1"/>
</dbReference>
<dbReference type="PANTHER" id="PTHR44051">
    <property type="entry name" value="GLUTATHIONE S-TRANSFERASE-RELATED"/>
    <property type="match status" value="1"/>
</dbReference>
<evidence type="ECO:0000259" key="1">
    <source>
        <dbReference type="PROSITE" id="PS50404"/>
    </source>
</evidence>
<dbReference type="SUPFAM" id="SSF47616">
    <property type="entry name" value="GST C-terminal domain-like"/>
    <property type="match status" value="1"/>
</dbReference>
<dbReference type="InterPro" id="IPR036249">
    <property type="entry name" value="Thioredoxin-like_sf"/>
</dbReference>
<feature type="domain" description="GST C-terminal" evidence="2">
    <location>
        <begin position="81"/>
        <end position="207"/>
    </location>
</feature>
<dbReference type="GO" id="GO:0016740">
    <property type="term" value="F:transferase activity"/>
    <property type="evidence" value="ECO:0007669"/>
    <property type="project" value="UniProtKB-KW"/>
</dbReference>
<gene>
    <name evidence="3" type="ORF">C8N24_4721</name>
</gene>
<dbReference type="SFLD" id="SFLDG00358">
    <property type="entry name" value="Main_(cytGST)"/>
    <property type="match status" value="1"/>
</dbReference>
<dbReference type="InterPro" id="IPR010987">
    <property type="entry name" value="Glutathione-S-Trfase_C-like"/>
</dbReference>
<accession>A0A660KYJ3</accession>
<proteinExistence type="predicted"/>
<dbReference type="Pfam" id="PF02798">
    <property type="entry name" value="GST_N"/>
    <property type="match status" value="1"/>
</dbReference>
<dbReference type="SUPFAM" id="SSF52833">
    <property type="entry name" value="Thioredoxin-like"/>
    <property type="match status" value="1"/>
</dbReference>
<dbReference type="SFLD" id="SFLDS00019">
    <property type="entry name" value="Glutathione_Transferase_(cytos"/>
    <property type="match status" value="1"/>
</dbReference>
<feature type="domain" description="GST N-terminal" evidence="1">
    <location>
        <begin position="1"/>
        <end position="79"/>
    </location>
</feature>
<dbReference type="InterPro" id="IPR004045">
    <property type="entry name" value="Glutathione_S-Trfase_N"/>
</dbReference>